<feature type="chain" id="PRO_5040752531" evidence="1">
    <location>
        <begin position="16"/>
        <end position="74"/>
    </location>
</feature>
<evidence type="ECO:0000313" key="3">
    <source>
        <dbReference type="Proteomes" id="UP000324639"/>
    </source>
</evidence>
<name>A0A9X9QCT3_BLUGR</name>
<evidence type="ECO:0000256" key="1">
    <source>
        <dbReference type="SAM" id="SignalP"/>
    </source>
</evidence>
<proteinExistence type="predicted"/>
<evidence type="ECO:0000313" key="2">
    <source>
        <dbReference type="EMBL" id="VDB86343.1"/>
    </source>
</evidence>
<keyword evidence="1" id="KW-0732">Signal</keyword>
<sequence>MIVSSAFLTTALARATFVNFPCSRWRIHASCSLVTGPDFLGLTWQSRLSDRWGPPQLRHFIRALHSASECILEP</sequence>
<keyword evidence="3" id="KW-1185">Reference proteome</keyword>
<organism evidence="2 3">
    <name type="scientific">Blumeria graminis f. sp. tritici</name>
    <dbReference type="NCBI Taxonomy" id="62690"/>
    <lineage>
        <taxon>Eukaryota</taxon>
        <taxon>Fungi</taxon>
        <taxon>Dikarya</taxon>
        <taxon>Ascomycota</taxon>
        <taxon>Pezizomycotina</taxon>
        <taxon>Leotiomycetes</taxon>
        <taxon>Erysiphales</taxon>
        <taxon>Erysiphaceae</taxon>
        <taxon>Blumeria</taxon>
    </lineage>
</organism>
<accession>A0A9X9QCT3</accession>
<dbReference type="EMBL" id="LR026988">
    <property type="protein sequence ID" value="VDB86343.1"/>
    <property type="molecule type" value="Genomic_DNA"/>
</dbReference>
<protein>
    <submittedName>
        <fullName evidence="2">BgtTE-56041</fullName>
    </submittedName>
</protein>
<gene>
    <name evidence="2" type="ORF">BGT96224V316_LOCUS3988</name>
</gene>
<dbReference type="AlphaFoldDB" id="A0A9X9QCT3"/>
<reference evidence="2 3" key="1">
    <citation type="submission" date="2018-08" db="EMBL/GenBank/DDBJ databases">
        <authorList>
            <person name="Muller C M."/>
        </authorList>
    </citation>
    <scope>NUCLEOTIDE SEQUENCE [LARGE SCALE GENOMIC DNA]</scope>
</reference>
<dbReference type="Proteomes" id="UP000324639">
    <property type="component" value="Chromosome Bgt_-05"/>
</dbReference>
<feature type="signal peptide" evidence="1">
    <location>
        <begin position="1"/>
        <end position="15"/>
    </location>
</feature>